<dbReference type="AlphaFoldDB" id="A0A1G7MCD1"/>
<dbReference type="SUPFAM" id="SSF52540">
    <property type="entry name" value="P-loop containing nucleoside triphosphate hydrolases"/>
    <property type="match status" value="1"/>
</dbReference>
<dbReference type="EMBL" id="FNBU01000016">
    <property type="protein sequence ID" value="SDF58869.1"/>
    <property type="molecule type" value="Genomic_DNA"/>
</dbReference>
<proteinExistence type="predicted"/>
<sequence>MLKGKIKHVFPGGNTPQGFFSYYDYIIPSGEATRIFVIKGGPGVGKSTFMKKIGDVMASRGYDVEFHHCSSDNNSLDGVVIPALRVAFIDGTAPHIVDPKHPGGVDEILHLGDFWDEAKMVANKQAILDCTREISTLFQRAYRVLRAAKSLYDDWEAVNTDALDPVLANQKTADLIGEVFGDVGGIGAGKVRKLFASAITPEGPVNYLDSVVGTMATRYIVTGEPGTGKATLLQKVVDTAVAKGLDVEAYYCPLDPQKVEHVLIPALNVGITTVCGPHAYKPFDARKTINMNECLKPRLVAQWAAEKAFAQSAYLDLFAKAVTYINRAKKLHDVLETYYVPNMDFAGVQKLWEKTRDRVLAYAQK</sequence>
<accession>A0A1G7MCD1</accession>
<keyword evidence="2" id="KW-1185">Reference proteome</keyword>
<protein>
    <submittedName>
        <fullName evidence="1">NTPase</fullName>
    </submittedName>
</protein>
<gene>
    <name evidence="1" type="ORF">SAMN05660235_02075</name>
</gene>
<reference evidence="2" key="1">
    <citation type="submission" date="2016-10" db="EMBL/GenBank/DDBJ databases">
        <authorList>
            <person name="Varghese N."/>
            <person name="Submissions S."/>
        </authorList>
    </citation>
    <scope>NUCLEOTIDE SEQUENCE [LARGE SCALE GENOMIC DNA]</scope>
    <source>
        <strain evidence="2">DSM 23256</strain>
    </source>
</reference>
<dbReference type="Proteomes" id="UP000243333">
    <property type="component" value="Unassembled WGS sequence"/>
</dbReference>
<organism evidence="1 2">
    <name type="scientific">Sporolituus thermophilus DSM 23256</name>
    <dbReference type="NCBI Taxonomy" id="1123285"/>
    <lineage>
        <taxon>Bacteria</taxon>
        <taxon>Bacillati</taxon>
        <taxon>Bacillota</taxon>
        <taxon>Negativicutes</taxon>
        <taxon>Selenomonadales</taxon>
        <taxon>Sporomusaceae</taxon>
        <taxon>Sporolituus</taxon>
    </lineage>
</organism>
<dbReference type="STRING" id="1123285.SAMN05660235_02075"/>
<dbReference type="OrthoDB" id="9781752at2"/>
<evidence type="ECO:0000313" key="1">
    <source>
        <dbReference type="EMBL" id="SDF58869.1"/>
    </source>
</evidence>
<dbReference type="InterPro" id="IPR027417">
    <property type="entry name" value="P-loop_NTPase"/>
</dbReference>
<dbReference type="CDD" id="cd01983">
    <property type="entry name" value="SIMIBI"/>
    <property type="match status" value="1"/>
</dbReference>
<evidence type="ECO:0000313" key="2">
    <source>
        <dbReference type="Proteomes" id="UP000243333"/>
    </source>
</evidence>
<dbReference type="RefSeq" id="WP_093690594.1">
    <property type="nucleotide sequence ID" value="NZ_FNBU01000016.1"/>
</dbReference>
<name>A0A1G7MCD1_9FIRM</name>